<dbReference type="EMBL" id="DAATDB010000038">
    <property type="protein sequence ID" value="HAE8104165.1"/>
    <property type="molecule type" value="Genomic_DNA"/>
</dbReference>
<protein>
    <submittedName>
        <fullName evidence="1">Uncharacterized protein</fullName>
    </submittedName>
</protein>
<gene>
    <name evidence="1" type="ORF">GNC09_004289</name>
</gene>
<accession>A0A737EXF9</accession>
<reference evidence="1" key="2">
    <citation type="submission" date="2018-07" db="EMBL/GenBank/DDBJ databases">
        <authorList>
            <consortium name="NCBI Pathogen Detection Project"/>
        </authorList>
    </citation>
    <scope>NUCLEOTIDE SEQUENCE</scope>
    <source>
        <strain evidence="1">1363-65</strain>
    </source>
</reference>
<proteinExistence type="predicted"/>
<evidence type="ECO:0000313" key="1">
    <source>
        <dbReference type="EMBL" id="HAE8104165.1"/>
    </source>
</evidence>
<dbReference type="AlphaFoldDB" id="A0A737EXF9"/>
<sequence>MTKIGNLYSASKMIFIFDATKHKNCETVSENRVDLLSLQGYCMDIQ</sequence>
<organism evidence="1">
    <name type="scientific">Salmonella enterica subsp. indica serovar 45:a:e,n,x</name>
    <dbReference type="NCBI Taxonomy" id="1307500"/>
    <lineage>
        <taxon>Bacteria</taxon>
        <taxon>Pseudomonadati</taxon>
        <taxon>Pseudomonadota</taxon>
        <taxon>Gammaproteobacteria</taxon>
        <taxon>Enterobacterales</taxon>
        <taxon>Enterobacteriaceae</taxon>
        <taxon>Salmonella</taxon>
    </lineage>
</organism>
<comment type="caution">
    <text evidence="1">The sequence shown here is derived from an EMBL/GenBank/DDBJ whole genome shotgun (WGS) entry which is preliminary data.</text>
</comment>
<reference evidence="1" key="1">
    <citation type="journal article" date="2018" name="Genome Biol.">
        <title>SKESA: strategic k-mer extension for scrupulous assemblies.</title>
        <authorList>
            <person name="Souvorov A."/>
            <person name="Agarwala R."/>
            <person name="Lipman D.J."/>
        </authorList>
    </citation>
    <scope>NUCLEOTIDE SEQUENCE</scope>
    <source>
        <strain evidence="1">1363-65</strain>
    </source>
</reference>
<name>A0A737EXF9_SALER</name>